<dbReference type="GO" id="GO:0003723">
    <property type="term" value="F:RNA binding"/>
    <property type="evidence" value="ECO:0007669"/>
    <property type="project" value="InterPro"/>
</dbReference>
<feature type="repeat" description="PPR" evidence="2">
    <location>
        <begin position="5"/>
        <end position="39"/>
    </location>
</feature>
<protein>
    <submittedName>
        <fullName evidence="3">Pentatricopeptide repeat</fullName>
    </submittedName>
</protein>
<feature type="repeat" description="PPR" evidence="2">
    <location>
        <begin position="106"/>
        <end position="140"/>
    </location>
</feature>
<dbReference type="EMBL" id="JBAMMX010000022">
    <property type="protein sequence ID" value="KAK6918978.1"/>
    <property type="molecule type" value="Genomic_DNA"/>
</dbReference>
<evidence type="ECO:0000256" key="1">
    <source>
        <dbReference type="ARBA" id="ARBA00022737"/>
    </source>
</evidence>
<dbReference type="AlphaFoldDB" id="A0AAN8Z356"/>
<dbReference type="Proteomes" id="UP001370490">
    <property type="component" value="Unassembled WGS sequence"/>
</dbReference>
<dbReference type="Pfam" id="PF13041">
    <property type="entry name" value="PPR_2"/>
    <property type="match status" value="1"/>
</dbReference>
<dbReference type="InterPro" id="IPR011990">
    <property type="entry name" value="TPR-like_helical_dom_sf"/>
</dbReference>
<name>A0AAN8Z356_9MAGN</name>
<evidence type="ECO:0000313" key="4">
    <source>
        <dbReference type="Proteomes" id="UP001370490"/>
    </source>
</evidence>
<evidence type="ECO:0000313" key="3">
    <source>
        <dbReference type="EMBL" id="KAK6918978.1"/>
    </source>
</evidence>
<comment type="caution">
    <text evidence="3">The sequence shown here is derived from an EMBL/GenBank/DDBJ whole genome shotgun (WGS) entry which is preliminary data.</text>
</comment>
<proteinExistence type="predicted"/>
<dbReference type="NCBIfam" id="TIGR00756">
    <property type="entry name" value="PPR"/>
    <property type="match status" value="3"/>
</dbReference>
<dbReference type="GO" id="GO:0009451">
    <property type="term" value="P:RNA modification"/>
    <property type="evidence" value="ECO:0007669"/>
    <property type="project" value="InterPro"/>
</dbReference>
<reference evidence="3 4" key="1">
    <citation type="submission" date="2023-12" db="EMBL/GenBank/DDBJ databases">
        <title>A high-quality genome assembly for Dillenia turbinata (Dilleniales).</title>
        <authorList>
            <person name="Chanderbali A."/>
        </authorList>
    </citation>
    <scope>NUCLEOTIDE SEQUENCE [LARGE SCALE GENOMIC DNA]</scope>
    <source>
        <strain evidence="3">LSX21</strain>
        <tissue evidence="3">Leaf</tissue>
    </source>
</reference>
<dbReference type="PROSITE" id="PS51375">
    <property type="entry name" value="PPR"/>
    <property type="match status" value="2"/>
</dbReference>
<dbReference type="PANTHER" id="PTHR47926">
    <property type="entry name" value="PENTATRICOPEPTIDE REPEAT-CONTAINING PROTEIN"/>
    <property type="match status" value="1"/>
</dbReference>
<evidence type="ECO:0000256" key="2">
    <source>
        <dbReference type="PROSITE-ProRule" id="PRU00708"/>
    </source>
</evidence>
<sequence length="203" mass="22747">MPARHVVSWSTLIGGYVQCGMSKQALGVFREMQVANMEPNDVTLVSVLAASPLLGALEQGKWVHGYLNSNGVELVFFWVLRLIDMYTKCGEVELALEVFNGMSTRNLLVWTSMIKGLAMHGWGKEAFSLIYDLERAGIVPDDITFIGVLCACTHAEQAAKNLIQLEPDNRGKSREVKFCRIQKNIRLVWLKVAKAIERLLFEC</sequence>
<dbReference type="PANTHER" id="PTHR47926:SF365">
    <property type="entry name" value="DYW DOMAIN-CONTAINING PROTEIN"/>
    <property type="match status" value="1"/>
</dbReference>
<dbReference type="Pfam" id="PF01535">
    <property type="entry name" value="PPR"/>
    <property type="match status" value="2"/>
</dbReference>
<accession>A0AAN8Z356</accession>
<gene>
    <name evidence="3" type="ORF">RJ641_017400</name>
</gene>
<dbReference type="FunFam" id="1.25.40.10:FF:000231">
    <property type="entry name" value="Pentatricopeptide repeat-containing protein chloroplastic"/>
    <property type="match status" value="1"/>
</dbReference>
<keyword evidence="1" id="KW-0677">Repeat</keyword>
<keyword evidence="4" id="KW-1185">Reference proteome</keyword>
<dbReference type="InterPro" id="IPR046960">
    <property type="entry name" value="PPR_At4g14850-like_plant"/>
</dbReference>
<organism evidence="3 4">
    <name type="scientific">Dillenia turbinata</name>
    <dbReference type="NCBI Taxonomy" id="194707"/>
    <lineage>
        <taxon>Eukaryota</taxon>
        <taxon>Viridiplantae</taxon>
        <taxon>Streptophyta</taxon>
        <taxon>Embryophyta</taxon>
        <taxon>Tracheophyta</taxon>
        <taxon>Spermatophyta</taxon>
        <taxon>Magnoliopsida</taxon>
        <taxon>eudicotyledons</taxon>
        <taxon>Gunneridae</taxon>
        <taxon>Pentapetalae</taxon>
        <taxon>Dilleniales</taxon>
        <taxon>Dilleniaceae</taxon>
        <taxon>Dillenia</taxon>
    </lineage>
</organism>
<dbReference type="InterPro" id="IPR002885">
    <property type="entry name" value="PPR_rpt"/>
</dbReference>
<dbReference type="Gene3D" id="1.25.40.10">
    <property type="entry name" value="Tetratricopeptide repeat domain"/>
    <property type="match status" value="2"/>
</dbReference>